<evidence type="ECO:0000313" key="3">
    <source>
        <dbReference type="Proteomes" id="UP001211065"/>
    </source>
</evidence>
<organism evidence="2 3">
    <name type="scientific">Clydaea vesicula</name>
    <dbReference type="NCBI Taxonomy" id="447962"/>
    <lineage>
        <taxon>Eukaryota</taxon>
        <taxon>Fungi</taxon>
        <taxon>Fungi incertae sedis</taxon>
        <taxon>Chytridiomycota</taxon>
        <taxon>Chytridiomycota incertae sedis</taxon>
        <taxon>Chytridiomycetes</taxon>
        <taxon>Lobulomycetales</taxon>
        <taxon>Lobulomycetaceae</taxon>
        <taxon>Clydaea</taxon>
    </lineage>
</organism>
<protein>
    <submittedName>
        <fullName evidence="2">Uncharacterized protein</fullName>
    </submittedName>
</protein>
<evidence type="ECO:0000256" key="1">
    <source>
        <dbReference type="SAM" id="MobiDB-lite"/>
    </source>
</evidence>
<accession>A0AAD5XU64</accession>
<gene>
    <name evidence="2" type="ORF">HK099_006607</name>
</gene>
<keyword evidence="3" id="KW-1185">Reference proteome</keyword>
<dbReference type="AlphaFoldDB" id="A0AAD5XU64"/>
<feature type="region of interest" description="Disordered" evidence="1">
    <location>
        <begin position="199"/>
        <end position="220"/>
    </location>
</feature>
<reference evidence="2" key="1">
    <citation type="submission" date="2020-05" db="EMBL/GenBank/DDBJ databases">
        <title>Phylogenomic resolution of chytrid fungi.</title>
        <authorList>
            <person name="Stajich J.E."/>
            <person name="Amses K."/>
            <person name="Simmons R."/>
            <person name="Seto K."/>
            <person name="Myers J."/>
            <person name="Bonds A."/>
            <person name="Quandt C.A."/>
            <person name="Barry K."/>
            <person name="Liu P."/>
            <person name="Grigoriev I."/>
            <person name="Longcore J.E."/>
            <person name="James T.Y."/>
        </authorList>
    </citation>
    <scope>NUCLEOTIDE SEQUENCE</scope>
    <source>
        <strain evidence="2">JEL0476</strain>
    </source>
</reference>
<comment type="caution">
    <text evidence="2">The sequence shown here is derived from an EMBL/GenBank/DDBJ whole genome shotgun (WGS) entry which is preliminary data.</text>
</comment>
<proteinExistence type="predicted"/>
<dbReference type="EMBL" id="JADGJW010000581">
    <property type="protein sequence ID" value="KAJ3214927.1"/>
    <property type="molecule type" value="Genomic_DNA"/>
</dbReference>
<evidence type="ECO:0000313" key="2">
    <source>
        <dbReference type="EMBL" id="KAJ3214927.1"/>
    </source>
</evidence>
<sequence length="337" mass="38673">MADKDTELLYKPTIRDFAYPKSDQRFFGHYQQVSTQQQRATSHLEKTNQNKNCNENDDENDDEEFLHFHHKTGVASSNSLDNHSLTQNRFLFPKLNSKEEAPKQFFPSINNATANEEVDNFKFNFQTLTEVLKNILKKCPALDDGINYNFYKVKALFEFKKVTEWEMDIKVGQELIVACRENVLENTVENEINNNHVYTNNSTKNIPSTLNNQNNTNDDSKITNVTKDFKNENKDENTTLTSVAETLSNAKLERWASIDVDLTSTGVDAEKGLNIFLEPDPDVFASQLREFVEYQKVYGEGWVTVLLVKVIAGYNDFDVSVNMTDLGLVPENHLEKV</sequence>
<dbReference type="Proteomes" id="UP001211065">
    <property type="component" value="Unassembled WGS sequence"/>
</dbReference>
<feature type="region of interest" description="Disordered" evidence="1">
    <location>
        <begin position="34"/>
        <end position="61"/>
    </location>
</feature>
<name>A0AAD5XU64_9FUNG</name>